<dbReference type="SUPFAM" id="SSF55821">
    <property type="entry name" value="YrdC/RibB"/>
    <property type="match status" value="1"/>
</dbReference>
<evidence type="ECO:0000256" key="5">
    <source>
        <dbReference type="ARBA" id="ARBA00022771"/>
    </source>
</evidence>
<gene>
    <name evidence="13" type="primary">hypF</name>
    <name evidence="13" type="ORF">FEF65_04575</name>
</gene>
<evidence type="ECO:0000259" key="11">
    <source>
        <dbReference type="PROSITE" id="PS51160"/>
    </source>
</evidence>
<feature type="active site" evidence="10">
    <location>
        <position position="18"/>
    </location>
</feature>
<accession>A0A5R9GVK4</accession>
<dbReference type="GO" id="GO:0003998">
    <property type="term" value="F:acylphosphatase activity"/>
    <property type="evidence" value="ECO:0007669"/>
    <property type="project" value="UniProtKB-EC"/>
</dbReference>
<dbReference type="InterPro" id="IPR017968">
    <property type="entry name" value="Acylphosphatase_CS"/>
</dbReference>
<dbReference type="PROSITE" id="PS51160">
    <property type="entry name" value="ACYLPHOSPHATASE_3"/>
    <property type="match status" value="1"/>
</dbReference>
<dbReference type="GO" id="GO:0016874">
    <property type="term" value="F:ligase activity"/>
    <property type="evidence" value="ECO:0007669"/>
    <property type="project" value="UniProtKB-UniRule"/>
</dbReference>
<dbReference type="InterPro" id="IPR017945">
    <property type="entry name" value="DHBP_synth_RibB-like_a/b_dom"/>
</dbReference>
<evidence type="ECO:0000256" key="8">
    <source>
        <dbReference type="ARBA" id="ARBA00072168"/>
    </source>
</evidence>
<dbReference type="InterPro" id="IPR011125">
    <property type="entry name" value="Znf_HypF"/>
</dbReference>
<reference evidence="13 14" key="1">
    <citation type="journal article" date="2019" name="Appl. Environ. Microbiol.">
        <title>Environmental Evidence and Genomic Insight of Iron-oxidizing Bacteria Preference Towards More Corrosion Resistant Stainless Steel at Higher Salinities.</title>
        <authorList>
            <person name="Garrison C.E."/>
            <person name="Price K.A."/>
            <person name="Field E.K."/>
        </authorList>
    </citation>
    <scope>NUCLEOTIDE SEQUENCE [LARGE SCALE GENOMIC DNA]</scope>
    <source>
        <strain evidence="13 14">P3</strain>
    </source>
</reference>
<feature type="active site" evidence="10">
    <location>
        <position position="36"/>
    </location>
</feature>
<dbReference type="PIRSF" id="PIRSF006256">
    <property type="entry name" value="CMPcnvr_hdrg_mat"/>
    <property type="match status" value="1"/>
</dbReference>
<dbReference type="InterPro" id="IPR004421">
    <property type="entry name" value="Carbamoyltransferase_HypF"/>
</dbReference>
<dbReference type="InterPro" id="IPR051060">
    <property type="entry name" value="Carbamoyltrans_HypF-like"/>
</dbReference>
<evidence type="ECO:0000256" key="9">
    <source>
        <dbReference type="PIRNR" id="PIRNR006256"/>
    </source>
</evidence>
<comment type="function">
    <text evidence="9">Involved in the maturation of [NiFe] hydrogenases. Along with HypE, it catalyzes the synthesis of the CN ligands of the active site iron of [NiFe]-hydrogenases. HypF functions as a carbamoyl transferase using carbamoylphosphate as a substrate and transferring the carboxamido moiety in an ATP-dependent reaction to the thiolate of the C-terminal cysteine of HypE yielding a protein-S-carboxamide.</text>
</comment>
<dbReference type="NCBIfam" id="TIGR00143">
    <property type="entry name" value="hypF"/>
    <property type="match status" value="1"/>
</dbReference>
<dbReference type="GO" id="GO:0016743">
    <property type="term" value="F:carboxyl- or carbamoyltransferase activity"/>
    <property type="evidence" value="ECO:0007669"/>
    <property type="project" value="UniProtKB-UniRule"/>
</dbReference>
<dbReference type="GO" id="GO:0051604">
    <property type="term" value="P:protein maturation"/>
    <property type="evidence" value="ECO:0007669"/>
    <property type="project" value="TreeGrafter"/>
</dbReference>
<dbReference type="InterPro" id="IPR006070">
    <property type="entry name" value="Sua5-like_dom"/>
</dbReference>
<dbReference type="GO" id="GO:0003725">
    <property type="term" value="F:double-stranded RNA binding"/>
    <property type="evidence" value="ECO:0007669"/>
    <property type="project" value="InterPro"/>
</dbReference>
<dbReference type="PANTHER" id="PTHR42959:SF1">
    <property type="entry name" value="CARBAMOYLTRANSFERASE HYPF"/>
    <property type="match status" value="1"/>
</dbReference>
<dbReference type="EMBL" id="VBRY01000003">
    <property type="protein sequence ID" value="TLS68273.1"/>
    <property type="molecule type" value="Genomic_DNA"/>
</dbReference>
<dbReference type="Pfam" id="PF00708">
    <property type="entry name" value="Acylphosphatase"/>
    <property type="match status" value="1"/>
</dbReference>
<evidence type="ECO:0000256" key="6">
    <source>
        <dbReference type="ARBA" id="ARBA00022833"/>
    </source>
</evidence>
<dbReference type="PROSITE" id="PS51163">
    <property type="entry name" value="YRDC"/>
    <property type="match status" value="1"/>
</dbReference>
<proteinExistence type="inferred from homology"/>
<evidence type="ECO:0000313" key="13">
    <source>
        <dbReference type="EMBL" id="TLS68273.1"/>
    </source>
</evidence>
<dbReference type="FunFam" id="3.30.420.40:FF:000124">
    <property type="entry name" value="Carbamoyltransferase HypF"/>
    <property type="match status" value="1"/>
</dbReference>
<dbReference type="PROSITE" id="PS00150">
    <property type="entry name" value="ACYLPHOSPHATASE_1"/>
    <property type="match status" value="1"/>
</dbReference>
<evidence type="ECO:0000313" key="14">
    <source>
        <dbReference type="Proteomes" id="UP000306585"/>
    </source>
</evidence>
<dbReference type="RefSeq" id="WP_138238609.1">
    <property type="nucleotide sequence ID" value="NZ_VBRY01000003.1"/>
</dbReference>
<dbReference type="Pfam" id="PF22521">
    <property type="entry name" value="HypF_C_2"/>
    <property type="match status" value="1"/>
</dbReference>
<dbReference type="GO" id="GO:0008270">
    <property type="term" value="F:zinc ion binding"/>
    <property type="evidence" value="ECO:0007669"/>
    <property type="project" value="UniProtKB-KW"/>
</dbReference>
<evidence type="ECO:0000256" key="3">
    <source>
        <dbReference type="ARBA" id="ARBA00022598"/>
    </source>
</evidence>
<evidence type="ECO:0000256" key="2">
    <source>
        <dbReference type="ARBA" id="ARBA00008097"/>
    </source>
</evidence>
<dbReference type="Gene3D" id="3.30.420.360">
    <property type="match status" value="1"/>
</dbReference>
<comment type="catalytic activity">
    <reaction evidence="10">
        <text>an acyl phosphate + H2O = a carboxylate + phosphate + H(+)</text>
        <dbReference type="Rhea" id="RHEA:14965"/>
        <dbReference type="ChEBI" id="CHEBI:15377"/>
        <dbReference type="ChEBI" id="CHEBI:15378"/>
        <dbReference type="ChEBI" id="CHEBI:29067"/>
        <dbReference type="ChEBI" id="CHEBI:43474"/>
        <dbReference type="ChEBI" id="CHEBI:59918"/>
        <dbReference type="EC" id="3.6.1.7"/>
    </reaction>
</comment>
<comment type="similarity">
    <text evidence="2 9">Belongs to the carbamoyltransferase HypF family.</text>
</comment>
<dbReference type="PROSITE" id="PS00028">
    <property type="entry name" value="ZINC_FINGER_C2H2_1"/>
    <property type="match status" value="1"/>
</dbReference>
<dbReference type="SUPFAM" id="SSF54975">
    <property type="entry name" value="Acylphosphatase/BLUF domain-like"/>
    <property type="match status" value="1"/>
</dbReference>
<sequence length="789" mass="86204">MTAITIRIRGLVQGVGFRPFIWHLATELGITGSVRNDGEGVRIDAWGESETLERFRLLITAQPPPLARIDALEQMAGDMAARPDQFVIAASDCSTSIHATPVTPDAALCPACMAEIHTPSSRFFDYPFTSCTHCGPRLSIVRATPYDRANTSMAPFPMCASCQREYDDPANRRFHAQAHTCPACGPSIWLEDASGRRSDTATATAILDRTAALLSQGLIIAIKGTGGIQLAVDATNHAAVTRLRRRKQRYDKPFALMGRDIAAIACHASVTPAEAELLSSAAAPIVLLAPHPQQSKDTPRPLATAIAPGQSRLGFMLPNSPLHSLLMARLQHPIVLTSGNRSDEPQCIDNSDARDRLAGIADHFLLHNRDIVNRLDDSVVTFMAEAPRLLRRARGYAPSPLLLHHSFARCGHILAMGSEMKNTFCQLSGREAILSQHTGDLEHAATRHDYHHALELYRQLFAFNPACIAIDQHPDYLSGRIGTDMAGQERIPLLPIQHHHAHIAAVMAENQLPLDGKPVLGIALDGLGFGSDGTLWGGEFLLADYCHYKRLACFQPVPMPGGTQAIREPWRNCFAHLHAAGWDDISRRFADTDIIRFLHTRPLPVLHRMIEQGINTPASSSCGRLFDAVAAALAICRHQVSYEGQAAIELENLARSAWSRHTPAYPYRLERRADTLQIIHWQPMWQALLDDLQQQLPTAEIAARFHRTLSHAITALAQQLCHSHATAIVVLCGGAFQNRLLLEAVTADLADKTPQLLIAGQTPLNDGGLALGQAAIAAATQWTKGTQHD</sequence>
<dbReference type="InterPro" id="IPR055128">
    <property type="entry name" value="HypF_C_2"/>
</dbReference>
<protein>
    <recommendedName>
        <fullName evidence="8 9">Carbamoyltransferase HypF</fullName>
        <ecNumber evidence="9">6.2.-.-</ecNumber>
    </recommendedName>
</protein>
<keyword evidence="10" id="KW-0378">Hydrolase</keyword>
<dbReference type="UniPathway" id="UPA00335"/>
<dbReference type="Gene3D" id="3.30.420.40">
    <property type="match status" value="1"/>
</dbReference>
<comment type="caution">
    <text evidence="13">The sequence shown here is derived from an EMBL/GenBank/DDBJ whole genome shotgun (WGS) entry which is preliminary data.</text>
</comment>
<name>A0A5R9GVK4_9PROT</name>
<keyword evidence="6" id="KW-0862">Zinc</keyword>
<feature type="domain" description="Acylphosphatase-like" evidence="11">
    <location>
        <begin position="3"/>
        <end position="90"/>
    </location>
</feature>
<comment type="catalytic activity">
    <reaction evidence="7 9">
        <text>C-terminal L-cysteinyl-[HypE protein] + carbamoyl phosphate + ATP + H2O = C-terminal S-carboxamide-L-cysteinyl-[HypE protein] + AMP + phosphate + diphosphate + H(+)</text>
        <dbReference type="Rhea" id="RHEA:55636"/>
        <dbReference type="Rhea" id="RHEA-COMP:14247"/>
        <dbReference type="Rhea" id="RHEA-COMP:14392"/>
        <dbReference type="ChEBI" id="CHEBI:15377"/>
        <dbReference type="ChEBI" id="CHEBI:15378"/>
        <dbReference type="ChEBI" id="CHEBI:30616"/>
        <dbReference type="ChEBI" id="CHEBI:33019"/>
        <dbReference type="ChEBI" id="CHEBI:43474"/>
        <dbReference type="ChEBI" id="CHEBI:58228"/>
        <dbReference type="ChEBI" id="CHEBI:76913"/>
        <dbReference type="ChEBI" id="CHEBI:139126"/>
        <dbReference type="ChEBI" id="CHEBI:456215"/>
    </reaction>
</comment>
<keyword evidence="13" id="KW-0808">Transferase</keyword>
<keyword evidence="3" id="KW-0436">Ligase</keyword>
<dbReference type="Gene3D" id="3.90.870.50">
    <property type="match status" value="1"/>
</dbReference>
<dbReference type="Proteomes" id="UP000306585">
    <property type="component" value="Unassembled WGS sequence"/>
</dbReference>
<dbReference type="InterPro" id="IPR041440">
    <property type="entry name" value="HypF_C"/>
</dbReference>
<dbReference type="Pfam" id="PF07503">
    <property type="entry name" value="zf-HYPF"/>
    <property type="match status" value="2"/>
</dbReference>
<evidence type="ECO:0000256" key="7">
    <source>
        <dbReference type="ARBA" id="ARBA00048220"/>
    </source>
</evidence>
<keyword evidence="14" id="KW-1185">Reference proteome</keyword>
<dbReference type="Pfam" id="PF17788">
    <property type="entry name" value="HypF_C"/>
    <property type="match status" value="1"/>
</dbReference>
<dbReference type="Pfam" id="PF01300">
    <property type="entry name" value="Sua5_yciO_yrdC"/>
    <property type="match status" value="1"/>
</dbReference>
<keyword evidence="5" id="KW-0863">Zinc-finger</keyword>
<dbReference type="AlphaFoldDB" id="A0A5R9GVK4"/>
<dbReference type="EC" id="6.2.-.-" evidence="9"/>
<evidence type="ECO:0000256" key="1">
    <source>
        <dbReference type="ARBA" id="ARBA00004711"/>
    </source>
</evidence>
<organism evidence="13 14">
    <name type="scientific">Mariprofundus erugo</name>
    <dbReference type="NCBI Taxonomy" id="2528639"/>
    <lineage>
        <taxon>Bacteria</taxon>
        <taxon>Pseudomonadati</taxon>
        <taxon>Pseudomonadota</taxon>
        <taxon>Candidatius Mariprofundia</taxon>
        <taxon>Mariprofundales</taxon>
        <taxon>Mariprofundaceae</taxon>
        <taxon>Mariprofundus</taxon>
    </lineage>
</organism>
<dbReference type="InterPro" id="IPR001792">
    <property type="entry name" value="Acylphosphatase-like_dom"/>
</dbReference>
<dbReference type="Gene3D" id="3.30.110.120">
    <property type="match status" value="1"/>
</dbReference>
<evidence type="ECO:0000259" key="12">
    <source>
        <dbReference type="PROSITE" id="PS51163"/>
    </source>
</evidence>
<comment type="pathway">
    <text evidence="1 9">Protein modification; [NiFe] hydrogenase maturation.</text>
</comment>
<evidence type="ECO:0000256" key="10">
    <source>
        <dbReference type="PROSITE-ProRule" id="PRU00520"/>
    </source>
</evidence>
<dbReference type="InterPro" id="IPR036046">
    <property type="entry name" value="Acylphosphatase-like_dom_sf"/>
</dbReference>
<dbReference type="PANTHER" id="PTHR42959">
    <property type="entry name" value="CARBAMOYLTRANSFERASE"/>
    <property type="match status" value="1"/>
</dbReference>
<evidence type="ECO:0000256" key="4">
    <source>
        <dbReference type="ARBA" id="ARBA00022723"/>
    </source>
</evidence>
<feature type="domain" description="YrdC-like" evidence="12">
    <location>
        <begin position="204"/>
        <end position="395"/>
    </location>
</feature>
<keyword evidence="4" id="KW-0479">Metal-binding</keyword>
<dbReference type="InterPro" id="IPR013087">
    <property type="entry name" value="Znf_C2H2_type"/>
</dbReference>